<dbReference type="Proteomes" id="UP000676336">
    <property type="component" value="Unassembled WGS sequence"/>
</dbReference>
<protein>
    <submittedName>
        <fullName evidence="3">Uncharacterized protein</fullName>
    </submittedName>
</protein>
<proteinExistence type="predicted"/>
<evidence type="ECO:0000313" key="1">
    <source>
        <dbReference type="EMBL" id="CAF3883906.1"/>
    </source>
</evidence>
<organism evidence="3 4">
    <name type="scientific">Rotaria magnacalcarata</name>
    <dbReference type="NCBI Taxonomy" id="392030"/>
    <lineage>
        <taxon>Eukaryota</taxon>
        <taxon>Metazoa</taxon>
        <taxon>Spiralia</taxon>
        <taxon>Gnathifera</taxon>
        <taxon>Rotifera</taxon>
        <taxon>Eurotatoria</taxon>
        <taxon>Bdelloidea</taxon>
        <taxon>Philodinida</taxon>
        <taxon>Philodinidae</taxon>
        <taxon>Rotaria</taxon>
    </lineage>
</organism>
<dbReference type="AlphaFoldDB" id="A0A8S2LYC0"/>
<accession>A0A8S2LYC0</accession>
<dbReference type="EMBL" id="CAJOBH010002307">
    <property type="protein sequence ID" value="CAF3900022.1"/>
    <property type="molecule type" value="Genomic_DNA"/>
</dbReference>
<dbReference type="Proteomes" id="UP000681720">
    <property type="component" value="Unassembled WGS sequence"/>
</dbReference>
<evidence type="ECO:0000313" key="2">
    <source>
        <dbReference type="EMBL" id="CAF3900022.1"/>
    </source>
</evidence>
<comment type="caution">
    <text evidence="3">The sequence shown here is derived from an EMBL/GenBank/DDBJ whole genome shotgun (WGS) entry which is preliminary data.</text>
</comment>
<dbReference type="EMBL" id="CAJOBJ010001535">
    <property type="protein sequence ID" value="CAF3883906.1"/>
    <property type="molecule type" value="Genomic_DNA"/>
</dbReference>
<sequence length="176" mass="20223">MPQKSRRRFHSQCTISGLWEHQDDSQLQVQELSAGEETWASIMEVDDEEEKNESKGVDGENFNLKLDLPMIGDLFKMCKSFCGPRNLSILIYTILHYLGLSWRHADDLLRSIGANTCETAHKWAEIFISRDIETFQELEKAAQAFAIESCSRKSADFTAVNWANFIDTTFYELTQT</sequence>
<gene>
    <name evidence="2" type="ORF">BYL167_LOCUS8415</name>
    <name evidence="1" type="ORF">GIL414_LOCUS5686</name>
    <name evidence="3" type="ORF">SMN809_LOCUS7760</name>
</gene>
<dbReference type="Proteomes" id="UP000681967">
    <property type="component" value="Unassembled WGS sequence"/>
</dbReference>
<evidence type="ECO:0000313" key="3">
    <source>
        <dbReference type="EMBL" id="CAF3922807.1"/>
    </source>
</evidence>
<evidence type="ECO:0000313" key="4">
    <source>
        <dbReference type="Proteomes" id="UP000676336"/>
    </source>
</evidence>
<reference evidence="3" key="1">
    <citation type="submission" date="2021-02" db="EMBL/GenBank/DDBJ databases">
        <authorList>
            <person name="Nowell W R."/>
        </authorList>
    </citation>
    <scope>NUCLEOTIDE SEQUENCE</scope>
</reference>
<dbReference type="EMBL" id="CAJOBI010002303">
    <property type="protein sequence ID" value="CAF3922807.1"/>
    <property type="molecule type" value="Genomic_DNA"/>
</dbReference>
<name>A0A8S2LYC0_9BILA</name>